<keyword evidence="1" id="KW-0813">Transport</keyword>
<keyword evidence="3" id="KW-0547">Nucleotide-binding</keyword>
<keyword evidence="4 6" id="KW-0067">ATP-binding</keyword>
<evidence type="ECO:0000313" key="6">
    <source>
        <dbReference type="EMBL" id="MBO0356044.1"/>
    </source>
</evidence>
<accession>A0ABS3G9E2</accession>
<evidence type="ECO:0000259" key="5">
    <source>
        <dbReference type="PROSITE" id="PS50893"/>
    </source>
</evidence>
<feature type="domain" description="ABC transporter" evidence="5">
    <location>
        <begin position="256"/>
        <end position="501"/>
    </location>
</feature>
<comment type="caution">
    <text evidence="6">The sequence shown here is derived from an EMBL/GenBank/DDBJ whole genome shotgun (WGS) entry which is preliminary data.</text>
</comment>
<dbReference type="InterPro" id="IPR050107">
    <property type="entry name" value="ABC_carbohydrate_import_ATPase"/>
</dbReference>
<dbReference type="SMART" id="SM00382">
    <property type="entry name" value="AAA"/>
    <property type="match status" value="2"/>
</dbReference>
<dbReference type="PROSITE" id="PS00211">
    <property type="entry name" value="ABC_TRANSPORTER_1"/>
    <property type="match status" value="1"/>
</dbReference>
<dbReference type="RefSeq" id="WP_207036635.1">
    <property type="nucleotide sequence ID" value="NZ_JAFLNL010000015.1"/>
</dbReference>
<protein>
    <submittedName>
        <fullName evidence="6">Sugar ABC transporter ATP-binding protein</fullName>
    </submittedName>
</protein>
<dbReference type="CDD" id="cd03216">
    <property type="entry name" value="ABC_Carb_Monos_I"/>
    <property type="match status" value="1"/>
</dbReference>
<sequence>MTTGTVHTKPLVVMEGISKNFHGFYALKNVDFNLSEGEVHVLFGENGAGKSTLMAILAGVHRPTTGTIKVSEQEVAFHSVHDSKHSGIGTVFQEFSLVPTLTVAENIFLGDEPLKNGFLDKTRCLKEAEGYFKRLDFDIDIRKKVSELSRAEQQMVEIVKAIKADAKVLILDEPTASLTDKEVAKLFEFVHGAKKKGVGIIYISHRIQEFREIADRITVLRDGELIGTFNLNEVSDEDLIESMAGRAIAEIYPPIIKQETNTPLLLLKEFQAEGLQPITLEVKSGEVLGIAGLVGSGKSRLWRSIMGLYPATSGTVLKDETDLFRKATKVLVKNGIFYLPPDRKEEGLQLLAKTENNIKTNVLFRKDILSKFGLVNTARQQSITKQASQKSDLKSRYLKQSAADLSGGNQQKILFAKGLVSQYDIYILDEPSVGVDVGTRSGIYLLIKELTEAGKAVVVISSDLPEVINLSHRVLVFSKGHITAELEGDQITENNILSNFF</sequence>
<dbReference type="InterPro" id="IPR017871">
    <property type="entry name" value="ABC_transporter-like_CS"/>
</dbReference>
<dbReference type="EMBL" id="JAFLNL010000015">
    <property type="protein sequence ID" value="MBO0356044.1"/>
    <property type="molecule type" value="Genomic_DNA"/>
</dbReference>
<organism evidence="6 7">
    <name type="scientific">Flagellimonas aurea</name>
    <dbReference type="NCBI Taxonomy" id="2915619"/>
    <lineage>
        <taxon>Bacteria</taxon>
        <taxon>Pseudomonadati</taxon>
        <taxon>Bacteroidota</taxon>
        <taxon>Flavobacteriia</taxon>
        <taxon>Flavobacteriales</taxon>
        <taxon>Flavobacteriaceae</taxon>
        <taxon>Flagellimonas</taxon>
    </lineage>
</organism>
<feature type="domain" description="ABC transporter" evidence="5">
    <location>
        <begin position="12"/>
        <end position="247"/>
    </location>
</feature>
<dbReference type="InterPro" id="IPR003439">
    <property type="entry name" value="ABC_transporter-like_ATP-bd"/>
</dbReference>
<name>A0ABS3G9E2_9FLAO</name>
<evidence type="ECO:0000256" key="3">
    <source>
        <dbReference type="ARBA" id="ARBA00022741"/>
    </source>
</evidence>
<evidence type="ECO:0000256" key="2">
    <source>
        <dbReference type="ARBA" id="ARBA00022737"/>
    </source>
</evidence>
<proteinExistence type="predicted"/>
<dbReference type="Gene3D" id="3.40.50.300">
    <property type="entry name" value="P-loop containing nucleotide triphosphate hydrolases"/>
    <property type="match status" value="2"/>
</dbReference>
<dbReference type="PROSITE" id="PS50893">
    <property type="entry name" value="ABC_TRANSPORTER_2"/>
    <property type="match status" value="2"/>
</dbReference>
<dbReference type="SUPFAM" id="SSF52540">
    <property type="entry name" value="P-loop containing nucleoside triphosphate hydrolases"/>
    <property type="match status" value="2"/>
</dbReference>
<evidence type="ECO:0000313" key="7">
    <source>
        <dbReference type="Proteomes" id="UP000664044"/>
    </source>
</evidence>
<dbReference type="InterPro" id="IPR003593">
    <property type="entry name" value="AAA+_ATPase"/>
</dbReference>
<reference evidence="6 7" key="1">
    <citation type="submission" date="2021-03" db="EMBL/GenBank/DDBJ databases">
        <title>Muricauda lutimaris sp. nov. and Muricauda ruestringensis sp. nov, two marine members of the Flavobacteriaceae isolated from deep sea sediments of Western Pacific.</title>
        <authorList>
            <person name="Zhao S."/>
            <person name="Liu R."/>
        </authorList>
    </citation>
    <scope>NUCLEOTIDE SEQUENCE [LARGE SCALE GENOMIC DNA]</scope>
    <source>
        <strain evidence="6 7">BC31-1-A7</strain>
    </source>
</reference>
<dbReference type="Proteomes" id="UP000664044">
    <property type="component" value="Unassembled WGS sequence"/>
</dbReference>
<dbReference type="PANTHER" id="PTHR43790:SF9">
    <property type="entry name" value="GALACTOFURANOSE TRANSPORTER ATP-BINDING PROTEIN YTFR"/>
    <property type="match status" value="1"/>
</dbReference>
<dbReference type="Pfam" id="PF00005">
    <property type="entry name" value="ABC_tran"/>
    <property type="match status" value="2"/>
</dbReference>
<keyword evidence="7" id="KW-1185">Reference proteome</keyword>
<dbReference type="CDD" id="cd03215">
    <property type="entry name" value="ABC_Carb_Monos_II"/>
    <property type="match status" value="1"/>
</dbReference>
<dbReference type="InterPro" id="IPR027417">
    <property type="entry name" value="P-loop_NTPase"/>
</dbReference>
<gene>
    <name evidence="6" type="ORF">J0656_18645</name>
</gene>
<evidence type="ECO:0000256" key="4">
    <source>
        <dbReference type="ARBA" id="ARBA00022840"/>
    </source>
</evidence>
<evidence type="ECO:0000256" key="1">
    <source>
        <dbReference type="ARBA" id="ARBA00022448"/>
    </source>
</evidence>
<dbReference type="PANTHER" id="PTHR43790">
    <property type="entry name" value="CARBOHYDRATE TRANSPORT ATP-BINDING PROTEIN MG119-RELATED"/>
    <property type="match status" value="1"/>
</dbReference>
<keyword evidence="2" id="KW-0677">Repeat</keyword>
<dbReference type="GO" id="GO:0005524">
    <property type="term" value="F:ATP binding"/>
    <property type="evidence" value="ECO:0007669"/>
    <property type="project" value="UniProtKB-KW"/>
</dbReference>